<feature type="binding site" evidence="6">
    <location>
        <position position="124"/>
    </location>
    <ligand>
        <name>Fe cation</name>
        <dbReference type="ChEBI" id="CHEBI:24875"/>
        <note>catalytic</note>
    </ligand>
</feature>
<keyword evidence="3 7" id="KW-0223">Dioxygenase</keyword>
<dbReference type="SUPFAM" id="SSF51182">
    <property type="entry name" value="RmlC-like cupins"/>
    <property type="match status" value="1"/>
</dbReference>
<dbReference type="Gene3D" id="2.60.120.10">
    <property type="entry name" value="Jelly Rolls"/>
    <property type="match status" value="1"/>
</dbReference>
<protein>
    <submittedName>
        <fullName evidence="7">Cysteine dioxygenase</fullName>
    </submittedName>
</protein>
<evidence type="ECO:0000256" key="5">
    <source>
        <dbReference type="ARBA" id="ARBA00023004"/>
    </source>
</evidence>
<evidence type="ECO:0000313" key="8">
    <source>
        <dbReference type="Proteomes" id="UP000253303"/>
    </source>
</evidence>
<keyword evidence="2 6" id="KW-0479">Metal-binding</keyword>
<dbReference type="Proteomes" id="UP000253303">
    <property type="component" value="Unassembled WGS sequence"/>
</dbReference>
<keyword evidence="5 6" id="KW-0408">Iron</keyword>
<sequence>MREETNVSQIFADIPERNLDRRELRELVDRLASDQAEWAEHVDFPDDGEGRHYASLHRDSYVDVWLLCWRPEDDTGWHDHDTSSGAVRVVTGKLKECNPRIGGEHLETEVVAGDSFSFGPDHIHRLTGAVHGSVSIHAYSPPLWRMGQYSISDTGVMRRVSVSYADELRPLDTAVEGVRVA</sequence>
<dbReference type="InterPro" id="IPR014710">
    <property type="entry name" value="RmlC-like_jellyroll"/>
</dbReference>
<dbReference type="EMBL" id="QMEY01000012">
    <property type="protein sequence ID" value="RBQ17418.1"/>
    <property type="molecule type" value="Genomic_DNA"/>
</dbReference>
<keyword evidence="8" id="KW-1185">Reference proteome</keyword>
<dbReference type="GO" id="GO:0008198">
    <property type="term" value="F:ferrous iron binding"/>
    <property type="evidence" value="ECO:0007669"/>
    <property type="project" value="TreeGrafter"/>
</dbReference>
<dbReference type="Pfam" id="PF05995">
    <property type="entry name" value="CDO_I"/>
    <property type="match status" value="1"/>
</dbReference>
<evidence type="ECO:0000256" key="3">
    <source>
        <dbReference type="ARBA" id="ARBA00022964"/>
    </source>
</evidence>
<organism evidence="7 8">
    <name type="scientific">Spongiactinospora rosea</name>
    <dbReference type="NCBI Taxonomy" id="2248750"/>
    <lineage>
        <taxon>Bacteria</taxon>
        <taxon>Bacillati</taxon>
        <taxon>Actinomycetota</taxon>
        <taxon>Actinomycetes</taxon>
        <taxon>Streptosporangiales</taxon>
        <taxon>Streptosporangiaceae</taxon>
        <taxon>Spongiactinospora</taxon>
    </lineage>
</organism>
<comment type="caution">
    <text evidence="7">The sequence shown here is derived from an EMBL/GenBank/DDBJ whole genome shotgun (WGS) entry which is preliminary data.</text>
</comment>
<evidence type="ECO:0000256" key="1">
    <source>
        <dbReference type="ARBA" id="ARBA00006622"/>
    </source>
</evidence>
<dbReference type="PANTHER" id="PTHR12918">
    <property type="entry name" value="CYSTEINE DIOXYGENASE"/>
    <property type="match status" value="1"/>
</dbReference>
<accession>A0A366LU01</accession>
<feature type="binding site" evidence="6">
    <location>
        <position position="78"/>
    </location>
    <ligand>
        <name>Fe cation</name>
        <dbReference type="ChEBI" id="CHEBI:24875"/>
        <note>catalytic</note>
    </ligand>
</feature>
<dbReference type="GO" id="GO:0016702">
    <property type="term" value="F:oxidoreductase activity, acting on single donors with incorporation of molecular oxygen, incorporation of two atoms of oxygen"/>
    <property type="evidence" value="ECO:0007669"/>
    <property type="project" value="InterPro"/>
</dbReference>
<dbReference type="AlphaFoldDB" id="A0A366LU01"/>
<name>A0A366LU01_9ACTN</name>
<keyword evidence="4" id="KW-0560">Oxidoreductase</keyword>
<evidence type="ECO:0000313" key="7">
    <source>
        <dbReference type="EMBL" id="RBQ17418.1"/>
    </source>
</evidence>
<dbReference type="InterPro" id="IPR011051">
    <property type="entry name" value="RmlC_Cupin_sf"/>
</dbReference>
<dbReference type="InterPro" id="IPR010300">
    <property type="entry name" value="CDO_1"/>
</dbReference>
<feature type="binding site" evidence="6">
    <location>
        <position position="80"/>
    </location>
    <ligand>
        <name>Fe cation</name>
        <dbReference type="ChEBI" id="CHEBI:24875"/>
        <note>catalytic</note>
    </ligand>
</feature>
<dbReference type="CDD" id="cd10548">
    <property type="entry name" value="cupin_CDO"/>
    <property type="match status" value="1"/>
</dbReference>
<evidence type="ECO:0000256" key="6">
    <source>
        <dbReference type="PIRSR" id="PIRSR610300-51"/>
    </source>
</evidence>
<comment type="similarity">
    <text evidence="1">Belongs to the cysteine dioxygenase family.</text>
</comment>
<reference evidence="7 8" key="1">
    <citation type="submission" date="2018-06" db="EMBL/GenBank/DDBJ databases">
        <title>Sphaerisporangium craniellae sp. nov., isolated from a marine sponge in the South China Sea.</title>
        <authorList>
            <person name="Li L."/>
        </authorList>
    </citation>
    <scope>NUCLEOTIDE SEQUENCE [LARGE SCALE GENOMIC DNA]</scope>
    <source>
        <strain evidence="7 8">LHW63015</strain>
    </source>
</reference>
<evidence type="ECO:0000256" key="4">
    <source>
        <dbReference type="ARBA" id="ARBA00023002"/>
    </source>
</evidence>
<gene>
    <name evidence="7" type="ORF">DP939_25740</name>
</gene>
<dbReference type="OrthoDB" id="4217976at2"/>
<evidence type="ECO:0000256" key="2">
    <source>
        <dbReference type="ARBA" id="ARBA00022723"/>
    </source>
</evidence>
<proteinExistence type="inferred from homology"/>
<dbReference type="PANTHER" id="PTHR12918:SF1">
    <property type="entry name" value="CYSTEINE DIOXYGENASE TYPE 1"/>
    <property type="match status" value="1"/>
</dbReference>